<dbReference type="AlphaFoldDB" id="A0A4Y9QQW2"/>
<protein>
    <submittedName>
        <fullName evidence="1">Uncharacterized protein</fullName>
    </submittedName>
</protein>
<organism evidence="1 2">
    <name type="scientific">Algoriphagus kandeliae</name>
    <dbReference type="NCBI Taxonomy" id="2562278"/>
    <lineage>
        <taxon>Bacteria</taxon>
        <taxon>Pseudomonadati</taxon>
        <taxon>Bacteroidota</taxon>
        <taxon>Cytophagia</taxon>
        <taxon>Cytophagales</taxon>
        <taxon>Cyclobacteriaceae</taxon>
        <taxon>Algoriphagus</taxon>
    </lineage>
</organism>
<accession>A0A4Y9QQW2</accession>
<proteinExistence type="predicted"/>
<comment type="caution">
    <text evidence="1">The sequence shown here is derived from an EMBL/GenBank/DDBJ whole genome shotgun (WGS) entry which is preliminary data.</text>
</comment>
<evidence type="ECO:0000313" key="1">
    <source>
        <dbReference type="EMBL" id="TFV93285.1"/>
    </source>
</evidence>
<keyword evidence="2" id="KW-1185">Reference proteome</keyword>
<gene>
    <name evidence="1" type="ORF">E4S40_13585</name>
</gene>
<dbReference type="EMBL" id="SPSB01000004">
    <property type="protein sequence ID" value="TFV93285.1"/>
    <property type="molecule type" value="Genomic_DNA"/>
</dbReference>
<dbReference type="OrthoDB" id="839633at2"/>
<sequence>MAKSIAQYFKRIFDDYQVLVQVNPDDFTGIELIVHPDGKIEKTEMEFDEEIFEDLAEDEFQACSPLEFQLLLAKS</sequence>
<reference evidence="1 2" key="1">
    <citation type="submission" date="2019-03" db="EMBL/GenBank/DDBJ databases">
        <title>Algoriphagus sp. nov, a new strain isolated from root system soil of mangrove plant Kandelia.</title>
        <authorList>
            <person name="Yin Q."/>
            <person name="Wang K."/>
            <person name="Song Z."/>
        </authorList>
    </citation>
    <scope>NUCLEOTIDE SEQUENCE [LARGE SCALE GENOMIC DNA]</scope>
    <source>
        <strain evidence="1 2">XY-J91</strain>
    </source>
</reference>
<dbReference type="Proteomes" id="UP000297647">
    <property type="component" value="Unassembled WGS sequence"/>
</dbReference>
<evidence type="ECO:0000313" key="2">
    <source>
        <dbReference type="Proteomes" id="UP000297647"/>
    </source>
</evidence>
<name>A0A4Y9QQW2_9BACT</name>
<dbReference type="RefSeq" id="WP_135075157.1">
    <property type="nucleotide sequence ID" value="NZ_SPSB01000004.1"/>
</dbReference>